<keyword evidence="2 5" id="KW-0732">Signal</keyword>
<name>A0A2T6KLH3_9RHOB</name>
<proteinExistence type="inferred from homology"/>
<evidence type="ECO:0000256" key="3">
    <source>
        <dbReference type="ARBA" id="ARBA00023136"/>
    </source>
</evidence>
<evidence type="ECO:0000259" key="6">
    <source>
        <dbReference type="Pfam" id="PF13505"/>
    </source>
</evidence>
<dbReference type="InterPro" id="IPR011250">
    <property type="entry name" value="OMP/PagP_B-barrel"/>
</dbReference>
<dbReference type="GO" id="GO:0016020">
    <property type="term" value="C:membrane"/>
    <property type="evidence" value="ECO:0007669"/>
    <property type="project" value="UniProtKB-SubCell"/>
</dbReference>
<protein>
    <submittedName>
        <fullName evidence="7">Opacity protein-like surface antigen</fullName>
    </submittedName>
</protein>
<dbReference type="Gene3D" id="2.40.160.20">
    <property type="match status" value="1"/>
</dbReference>
<accession>A0A2T6KLH3</accession>
<dbReference type="Pfam" id="PF13505">
    <property type="entry name" value="OMP_b-brl"/>
    <property type="match status" value="1"/>
</dbReference>
<evidence type="ECO:0000256" key="5">
    <source>
        <dbReference type="SAM" id="SignalP"/>
    </source>
</evidence>
<dbReference type="OrthoDB" id="268975at2"/>
<dbReference type="RefSeq" id="WP_108385252.1">
    <property type="nucleotide sequence ID" value="NZ_QBUD01000002.1"/>
</dbReference>
<dbReference type="EMBL" id="QBUD01000002">
    <property type="protein sequence ID" value="PUB17072.1"/>
    <property type="molecule type" value="Genomic_DNA"/>
</dbReference>
<keyword evidence="3" id="KW-0472">Membrane</keyword>
<sequence>MFHTGRVLAASAAACIGTASLVQAQDFTQDWEGFYAGVHLDGTTFSNTISDLNNQFNSNSPQISVLDYQGGVTGGYNYMLENNLLVGAELDYTSSIAIDEFFSSNEAETTGTQYEHDLESILSLRGRAGIVNGNALSFMTIGVAQGTTNFETYEVDTGSANDACDTSNCASSTDDLLGLTVGFGMEWAFREDVTARFDVQHYAFESVQAPVVNAAGDPACSEGETDLCTVGYAPDTTSIRVGISYHF</sequence>
<reference evidence="7 8" key="1">
    <citation type="submission" date="2018-04" db="EMBL/GenBank/DDBJ databases">
        <title>Genomic Encyclopedia of Archaeal and Bacterial Type Strains, Phase II (KMG-II): from individual species to whole genera.</title>
        <authorList>
            <person name="Goeker M."/>
        </authorList>
    </citation>
    <scope>NUCLEOTIDE SEQUENCE [LARGE SCALE GENOMIC DNA]</scope>
    <source>
        <strain evidence="7 8">DSM 29955</strain>
    </source>
</reference>
<dbReference type="InterPro" id="IPR051692">
    <property type="entry name" value="OMP-like"/>
</dbReference>
<dbReference type="PANTHER" id="PTHR34001:SF3">
    <property type="entry name" value="BLL7405 PROTEIN"/>
    <property type="match status" value="1"/>
</dbReference>
<dbReference type="SUPFAM" id="SSF56925">
    <property type="entry name" value="OMPA-like"/>
    <property type="match status" value="1"/>
</dbReference>
<evidence type="ECO:0000313" key="7">
    <source>
        <dbReference type="EMBL" id="PUB17072.1"/>
    </source>
</evidence>
<dbReference type="PANTHER" id="PTHR34001">
    <property type="entry name" value="BLL7405 PROTEIN"/>
    <property type="match status" value="1"/>
</dbReference>
<organism evidence="7 8">
    <name type="scientific">Yoonia sediminilitoris</name>
    <dbReference type="NCBI Taxonomy" id="1286148"/>
    <lineage>
        <taxon>Bacteria</taxon>
        <taxon>Pseudomonadati</taxon>
        <taxon>Pseudomonadota</taxon>
        <taxon>Alphaproteobacteria</taxon>
        <taxon>Rhodobacterales</taxon>
        <taxon>Paracoccaceae</taxon>
        <taxon>Yoonia</taxon>
    </lineage>
</organism>
<comment type="caution">
    <text evidence="7">The sequence shown here is derived from an EMBL/GenBank/DDBJ whole genome shotgun (WGS) entry which is preliminary data.</text>
</comment>
<evidence type="ECO:0000256" key="2">
    <source>
        <dbReference type="ARBA" id="ARBA00022729"/>
    </source>
</evidence>
<comment type="subcellular location">
    <subcellularLocation>
        <location evidence="1">Membrane</location>
    </subcellularLocation>
</comment>
<evidence type="ECO:0000256" key="4">
    <source>
        <dbReference type="ARBA" id="ARBA00038306"/>
    </source>
</evidence>
<feature type="signal peptide" evidence="5">
    <location>
        <begin position="1"/>
        <end position="24"/>
    </location>
</feature>
<feature type="chain" id="PRO_5015629855" evidence="5">
    <location>
        <begin position="25"/>
        <end position="247"/>
    </location>
</feature>
<feature type="domain" description="Outer membrane protein beta-barrel" evidence="6">
    <location>
        <begin position="12"/>
        <end position="247"/>
    </location>
</feature>
<gene>
    <name evidence="7" type="ORF">C8N45_10282</name>
</gene>
<dbReference type="InterPro" id="IPR027385">
    <property type="entry name" value="Beta-barrel_OMP"/>
</dbReference>
<evidence type="ECO:0000313" key="8">
    <source>
        <dbReference type="Proteomes" id="UP000244523"/>
    </source>
</evidence>
<evidence type="ECO:0000256" key="1">
    <source>
        <dbReference type="ARBA" id="ARBA00004370"/>
    </source>
</evidence>
<dbReference type="AlphaFoldDB" id="A0A2T6KLH3"/>
<dbReference type="Proteomes" id="UP000244523">
    <property type="component" value="Unassembled WGS sequence"/>
</dbReference>
<comment type="similarity">
    <text evidence="4">Belongs to the Omp25/RopB family.</text>
</comment>
<keyword evidence="8" id="KW-1185">Reference proteome</keyword>